<evidence type="ECO:0000313" key="1">
    <source>
        <dbReference type="EMBL" id="CAE6452649.1"/>
    </source>
</evidence>
<accession>A0A8H3GJ37</accession>
<reference evidence="1" key="1">
    <citation type="submission" date="2021-01" db="EMBL/GenBank/DDBJ databases">
        <authorList>
            <person name="Kaushik A."/>
        </authorList>
    </citation>
    <scope>NUCLEOTIDE SEQUENCE</scope>
    <source>
        <strain evidence="1">AG3-1AP</strain>
    </source>
</reference>
<gene>
    <name evidence="1" type="ORF">RDB_LOCUS68505</name>
</gene>
<evidence type="ECO:0000313" key="2">
    <source>
        <dbReference type="Proteomes" id="UP000663831"/>
    </source>
</evidence>
<dbReference type="Proteomes" id="UP000663831">
    <property type="component" value="Unassembled WGS sequence"/>
</dbReference>
<comment type="caution">
    <text evidence="1">The sequence shown here is derived from an EMBL/GenBank/DDBJ whole genome shotgun (WGS) entry which is preliminary data.</text>
</comment>
<name>A0A8H3GJ37_9AGAM</name>
<proteinExistence type="predicted"/>
<dbReference type="AlphaFoldDB" id="A0A8H3GJ37"/>
<protein>
    <submittedName>
        <fullName evidence="1">Uncharacterized protein</fullName>
    </submittedName>
</protein>
<sequence>MDSHTKLKVGSLGRCTESTVGIDTTSSQTFEASPNLVRAQSGPVSAFPKLPTEVLSMIFANVIFNHDPDGTGPLSMEQEIQLIYRHLYHLIGVCSTWRKILVEEGALWSIIPVVSNPHTSNINQCPTRLFLQRAGRRNLHLAAVIESPKTHKDLIGALRRQDDLEFHAVNLSANALKLIRNAIRGLFQYSGLEPLSKLSIQCTYKPNRSDRLLRDSDYIFPWESTYNDAIATLTCMLSAFHISGVHLHWGRTEFSHRLVELQIDNVNLGYDGKIFLFLQALSSASELRDLRLMSTTTLRQSSTASNMHELPAVSLPKLRSLYIQDLYFNTLELLLPIIAPGSHHLTLFLTEKSVSVNMLKNNFDEHGQECEINRVAYLCAVLKSAPVDTLVLSGHWGGTWLSEELLPHLLWTLPALKTLKMDDWEIYGPIWNDLKQTQDAQLFSRGPFPALERLLLSSVTIHNMDSFQDMVSSHPLRQVILGANVKTICPDGTCSLEPLQEDSDVVLWLRNNVPDFRLVDSHYSPPEFRSNVWQLW</sequence>
<dbReference type="EMBL" id="CAJMWV010002048">
    <property type="protein sequence ID" value="CAE6452649.1"/>
    <property type="molecule type" value="Genomic_DNA"/>
</dbReference>
<organism evidence="1 2">
    <name type="scientific">Rhizoctonia solani</name>
    <dbReference type="NCBI Taxonomy" id="456999"/>
    <lineage>
        <taxon>Eukaryota</taxon>
        <taxon>Fungi</taxon>
        <taxon>Dikarya</taxon>
        <taxon>Basidiomycota</taxon>
        <taxon>Agaricomycotina</taxon>
        <taxon>Agaricomycetes</taxon>
        <taxon>Cantharellales</taxon>
        <taxon>Ceratobasidiaceae</taxon>
        <taxon>Rhizoctonia</taxon>
    </lineage>
</organism>